<keyword evidence="3" id="KW-1185">Reference proteome</keyword>
<sequence length="309" mass="32438">MGLLDGKVVLVTGGGRGIGRDVAILSAQQGAKVVVNDLGGGIHGEGADKSPAQEVVDTIKSAGGEAVANFDSVADLSAVNRMIQQAVDTFGGLHVISNPAGFLRDRMIHNMTEEEWDGIIEVHLRGHFNVVRASIGLFRNQQEGNYVMWSSTSGLIGNVGQTNYGAAKMGVAGLSRIVALEGARNNVRSNTIAPGAATRLTDSIPTTDPERIARREAMRAINSPERPAQLAVALSAPASAPLSGQVFGAGGYNLSIFQQPRPIETFSREGGWDADTIIREFLPRIEKHITPLNDTAISGGGKAPTPVNG</sequence>
<dbReference type="EMBL" id="JBEPLU010000002">
    <property type="protein sequence ID" value="MET3527784.1"/>
    <property type="molecule type" value="Genomic_DNA"/>
</dbReference>
<evidence type="ECO:0000259" key="1">
    <source>
        <dbReference type="SMART" id="SM00822"/>
    </source>
</evidence>
<evidence type="ECO:0000313" key="2">
    <source>
        <dbReference type="EMBL" id="MET3527784.1"/>
    </source>
</evidence>
<gene>
    <name evidence="2" type="ORF">ABID41_002902</name>
</gene>
<dbReference type="PANTHER" id="PTHR45024:SF3">
    <property type="entry name" value="BLL2957 PROTEIN"/>
    <property type="match status" value="1"/>
</dbReference>
<reference evidence="2 3" key="1">
    <citation type="submission" date="2024-06" db="EMBL/GenBank/DDBJ databases">
        <title>Genomic Encyclopedia of Type Strains, Phase IV (KMG-IV): sequencing the most valuable type-strain genomes for metagenomic binning, comparative biology and taxonomic classification.</title>
        <authorList>
            <person name="Goeker M."/>
        </authorList>
    </citation>
    <scope>NUCLEOTIDE SEQUENCE [LARGE SCALE GENOMIC DNA]</scope>
    <source>
        <strain evidence="2 3">DSM 17809</strain>
    </source>
</reference>
<proteinExistence type="predicted"/>
<protein>
    <submittedName>
        <fullName evidence="2">NAD(P)-dependent dehydrogenase (Short-subunit alcohol dehydrogenase family)</fullName>
    </submittedName>
</protein>
<dbReference type="PANTHER" id="PTHR45024">
    <property type="entry name" value="DEHYDROGENASES, SHORT CHAIN"/>
    <property type="match status" value="1"/>
</dbReference>
<dbReference type="SUPFAM" id="SSF51735">
    <property type="entry name" value="NAD(P)-binding Rossmann-fold domains"/>
    <property type="match status" value="1"/>
</dbReference>
<dbReference type="InterPro" id="IPR057326">
    <property type="entry name" value="KR_dom"/>
</dbReference>
<dbReference type="InterPro" id="IPR051687">
    <property type="entry name" value="Peroxisomal_Beta-Oxidation"/>
</dbReference>
<dbReference type="RefSeq" id="WP_331931449.1">
    <property type="nucleotide sequence ID" value="NZ_JBEPLU010000002.1"/>
</dbReference>
<dbReference type="SMART" id="SM00822">
    <property type="entry name" value="PKS_KR"/>
    <property type="match status" value="1"/>
</dbReference>
<organism evidence="2 3">
    <name type="scientific">Phenylobacterium koreense</name>
    <dbReference type="NCBI Taxonomy" id="266125"/>
    <lineage>
        <taxon>Bacteria</taxon>
        <taxon>Pseudomonadati</taxon>
        <taxon>Pseudomonadota</taxon>
        <taxon>Alphaproteobacteria</taxon>
        <taxon>Caulobacterales</taxon>
        <taxon>Caulobacteraceae</taxon>
        <taxon>Phenylobacterium</taxon>
    </lineage>
</organism>
<accession>A0ABV2EL57</accession>
<dbReference type="PROSITE" id="PS00061">
    <property type="entry name" value="ADH_SHORT"/>
    <property type="match status" value="1"/>
</dbReference>
<dbReference type="PRINTS" id="PR00081">
    <property type="entry name" value="GDHRDH"/>
</dbReference>
<feature type="domain" description="Ketoreductase" evidence="1">
    <location>
        <begin position="7"/>
        <end position="203"/>
    </location>
</feature>
<dbReference type="Proteomes" id="UP001549110">
    <property type="component" value="Unassembled WGS sequence"/>
</dbReference>
<name>A0ABV2EL57_9CAUL</name>
<dbReference type="InterPro" id="IPR002347">
    <property type="entry name" value="SDR_fam"/>
</dbReference>
<evidence type="ECO:0000313" key="3">
    <source>
        <dbReference type="Proteomes" id="UP001549110"/>
    </source>
</evidence>
<comment type="caution">
    <text evidence="2">The sequence shown here is derived from an EMBL/GenBank/DDBJ whole genome shotgun (WGS) entry which is preliminary data.</text>
</comment>
<dbReference type="InterPro" id="IPR020904">
    <property type="entry name" value="Sc_DH/Rdtase_CS"/>
</dbReference>
<dbReference type="InterPro" id="IPR036291">
    <property type="entry name" value="NAD(P)-bd_dom_sf"/>
</dbReference>
<dbReference type="Pfam" id="PF00106">
    <property type="entry name" value="adh_short"/>
    <property type="match status" value="1"/>
</dbReference>
<dbReference type="Gene3D" id="3.40.50.720">
    <property type="entry name" value="NAD(P)-binding Rossmann-like Domain"/>
    <property type="match status" value="1"/>
</dbReference>